<dbReference type="Gramene" id="TuG1812G0400001019.01.T03">
    <property type="protein sequence ID" value="TuG1812G0400001019.01.T03.cds336899"/>
    <property type="gene ID" value="TuG1812G0400001019.01"/>
</dbReference>
<accession>A0A8R7U3V7</accession>
<evidence type="ECO:0000313" key="1">
    <source>
        <dbReference type="EnsemblPlants" id="TuG1812G0400001019.01.T03.cds336899"/>
    </source>
</evidence>
<name>A0A8R7U3V7_TRIUA</name>
<sequence length="179" mass="19482">MIHRPNSAAAPISLAVADDRVPPQTAAMMERATQLLTDGLVGFPLLGASPSPRVRSCIGFEGPHCCRRCGSPAWPFRLGDRVAGPVVRSCRGLARAGRDLSRRRWFSRSLGACFGFGTIPISLSLPPPRCGRVHLYQIKRALVAGSLNHRPRGHRVSSTPLQRHQLPPLHWLRFGCGVG</sequence>
<proteinExistence type="predicted"/>
<dbReference type="EnsemblPlants" id="TuG1812G0400001019.01.T02">
    <property type="protein sequence ID" value="TuG1812G0400001019.01.T02.cds336899"/>
    <property type="gene ID" value="TuG1812G0400001019.01"/>
</dbReference>
<protein>
    <submittedName>
        <fullName evidence="1">Uncharacterized protein</fullName>
    </submittedName>
</protein>
<evidence type="ECO:0000313" key="2">
    <source>
        <dbReference type="Proteomes" id="UP000015106"/>
    </source>
</evidence>
<keyword evidence="2" id="KW-1185">Reference proteome</keyword>
<dbReference type="Gramene" id="TuG1812G0400001019.01.T01">
    <property type="protein sequence ID" value="TuG1812G0400001019.01.T01.cds336899"/>
    <property type="gene ID" value="TuG1812G0400001019.01"/>
</dbReference>
<dbReference type="AlphaFoldDB" id="A0A8R7U3V7"/>
<dbReference type="Proteomes" id="UP000015106">
    <property type="component" value="Chromosome 4"/>
</dbReference>
<reference evidence="1" key="3">
    <citation type="submission" date="2022-06" db="UniProtKB">
        <authorList>
            <consortium name="EnsemblPlants"/>
        </authorList>
    </citation>
    <scope>IDENTIFICATION</scope>
</reference>
<organism evidence="1 2">
    <name type="scientific">Triticum urartu</name>
    <name type="common">Red wild einkorn</name>
    <name type="synonym">Crithodium urartu</name>
    <dbReference type="NCBI Taxonomy" id="4572"/>
    <lineage>
        <taxon>Eukaryota</taxon>
        <taxon>Viridiplantae</taxon>
        <taxon>Streptophyta</taxon>
        <taxon>Embryophyta</taxon>
        <taxon>Tracheophyta</taxon>
        <taxon>Spermatophyta</taxon>
        <taxon>Magnoliopsida</taxon>
        <taxon>Liliopsida</taxon>
        <taxon>Poales</taxon>
        <taxon>Poaceae</taxon>
        <taxon>BOP clade</taxon>
        <taxon>Pooideae</taxon>
        <taxon>Triticodae</taxon>
        <taxon>Triticeae</taxon>
        <taxon>Triticinae</taxon>
        <taxon>Triticum</taxon>
    </lineage>
</organism>
<dbReference type="Gramene" id="TuG1812G0400001019.01.T02">
    <property type="protein sequence ID" value="TuG1812G0400001019.01.T02.cds336899"/>
    <property type="gene ID" value="TuG1812G0400001019.01"/>
</dbReference>
<reference evidence="2" key="1">
    <citation type="journal article" date="2013" name="Nature">
        <title>Draft genome of the wheat A-genome progenitor Triticum urartu.</title>
        <authorList>
            <person name="Ling H.Q."/>
            <person name="Zhao S."/>
            <person name="Liu D."/>
            <person name="Wang J."/>
            <person name="Sun H."/>
            <person name="Zhang C."/>
            <person name="Fan H."/>
            <person name="Li D."/>
            <person name="Dong L."/>
            <person name="Tao Y."/>
            <person name="Gao C."/>
            <person name="Wu H."/>
            <person name="Li Y."/>
            <person name="Cui Y."/>
            <person name="Guo X."/>
            <person name="Zheng S."/>
            <person name="Wang B."/>
            <person name="Yu K."/>
            <person name="Liang Q."/>
            <person name="Yang W."/>
            <person name="Lou X."/>
            <person name="Chen J."/>
            <person name="Feng M."/>
            <person name="Jian J."/>
            <person name="Zhang X."/>
            <person name="Luo G."/>
            <person name="Jiang Y."/>
            <person name="Liu J."/>
            <person name="Wang Z."/>
            <person name="Sha Y."/>
            <person name="Zhang B."/>
            <person name="Wu H."/>
            <person name="Tang D."/>
            <person name="Shen Q."/>
            <person name="Xue P."/>
            <person name="Zou S."/>
            <person name="Wang X."/>
            <person name="Liu X."/>
            <person name="Wang F."/>
            <person name="Yang Y."/>
            <person name="An X."/>
            <person name="Dong Z."/>
            <person name="Zhang K."/>
            <person name="Zhang X."/>
            <person name="Luo M.C."/>
            <person name="Dvorak J."/>
            <person name="Tong Y."/>
            <person name="Wang J."/>
            <person name="Yang H."/>
            <person name="Li Z."/>
            <person name="Wang D."/>
            <person name="Zhang A."/>
            <person name="Wang J."/>
        </authorList>
    </citation>
    <scope>NUCLEOTIDE SEQUENCE</scope>
    <source>
        <strain evidence="2">cv. G1812</strain>
    </source>
</reference>
<dbReference type="EnsemblPlants" id="TuG1812G0400001019.01.T03">
    <property type="protein sequence ID" value="TuG1812G0400001019.01.T03.cds336899"/>
    <property type="gene ID" value="TuG1812G0400001019.01"/>
</dbReference>
<dbReference type="EnsemblPlants" id="TuG1812G0400001019.01.T01">
    <property type="protein sequence ID" value="TuG1812G0400001019.01.T01.cds336899"/>
    <property type="gene ID" value="TuG1812G0400001019.01"/>
</dbReference>
<reference evidence="1" key="2">
    <citation type="submission" date="2018-03" db="EMBL/GenBank/DDBJ databases">
        <title>The Triticum urartu genome reveals the dynamic nature of wheat genome evolution.</title>
        <authorList>
            <person name="Ling H."/>
            <person name="Ma B."/>
            <person name="Shi X."/>
            <person name="Liu H."/>
            <person name="Dong L."/>
            <person name="Sun H."/>
            <person name="Cao Y."/>
            <person name="Gao Q."/>
            <person name="Zheng S."/>
            <person name="Li Y."/>
            <person name="Yu Y."/>
            <person name="Du H."/>
            <person name="Qi M."/>
            <person name="Li Y."/>
            <person name="Yu H."/>
            <person name="Cui Y."/>
            <person name="Wang N."/>
            <person name="Chen C."/>
            <person name="Wu H."/>
            <person name="Zhao Y."/>
            <person name="Zhang J."/>
            <person name="Li Y."/>
            <person name="Zhou W."/>
            <person name="Zhang B."/>
            <person name="Hu W."/>
            <person name="Eijk M."/>
            <person name="Tang J."/>
            <person name="Witsenboer H."/>
            <person name="Zhao S."/>
            <person name="Li Z."/>
            <person name="Zhang A."/>
            <person name="Wang D."/>
            <person name="Liang C."/>
        </authorList>
    </citation>
    <scope>NUCLEOTIDE SEQUENCE [LARGE SCALE GENOMIC DNA]</scope>
    <source>
        <strain evidence="1">cv. G1812</strain>
    </source>
</reference>